<evidence type="ECO:0000313" key="8">
    <source>
        <dbReference type="Proteomes" id="UP000215196"/>
    </source>
</evidence>
<dbReference type="KEGG" id="ctak:4412677_02279"/>
<proteinExistence type="predicted"/>
<evidence type="ECO:0000256" key="1">
    <source>
        <dbReference type="ARBA" id="ARBA00004141"/>
    </source>
</evidence>
<evidence type="ECO:0000256" key="5">
    <source>
        <dbReference type="SAM" id="Phobius"/>
    </source>
</evidence>
<reference evidence="7 8" key="1">
    <citation type="submission" date="2017-06" db="EMBL/GenBank/DDBJ databases">
        <authorList>
            <consortium name="Pathogen Informatics"/>
        </authorList>
    </citation>
    <scope>NUCLEOTIDE SEQUENCE [LARGE SCALE GENOMIC DNA]</scope>
    <source>
        <strain evidence="7 8">NCTC13490</strain>
    </source>
</reference>
<evidence type="ECO:0000313" key="7">
    <source>
        <dbReference type="EMBL" id="SNV50140.1"/>
    </source>
</evidence>
<protein>
    <submittedName>
        <fullName evidence="7">Yip1 domain</fullName>
    </submittedName>
</protein>
<keyword evidence="2 5" id="KW-0812">Transmembrane</keyword>
<comment type="subcellular location">
    <subcellularLocation>
        <location evidence="1">Membrane</location>
        <topology evidence="1">Multi-pass membrane protein</topology>
    </subcellularLocation>
</comment>
<dbReference type="GO" id="GO:0016020">
    <property type="term" value="C:membrane"/>
    <property type="evidence" value="ECO:0007669"/>
    <property type="project" value="UniProtKB-SubCell"/>
</dbReference>
<evidence type="ECO:0000256" key="3">
    <source>
        <dbReference type="ARBA" id="ARBA00022989"/>
    </source>
</evidence>
<dbReference type="Proteomes" id="UP000215196">
    <property type="component" value="Chromosome 1"/>
</dbReference>
<accession>A0A239XUP8</accession>
<keyword evidence="4 5" id="KW-0472">Membrane</keyword>
<feature type="domain" description="Yip1" evidence="6">
    <location>
        <begin position="18"/>
        <end position="181"/>
    </location>
</feature>
<dbReference type="EMBL" id="LT906465">
    <property type="protein sequence ID" value="SNV50140.1"/>
    <property type="molecule type" value="Genomic_DNA"/>
</dbReference>
<evidence type="ECO:0000256" key="2">
    <source>
        <dbReference type="ARBA" id="ARBA00022692"/>
    </source>
</evidence>
<dbReference type="RefSeq" id="WP_095073253.1">
    <property type="nucleotide sequence ID" value="NZ_LT906465.1"/>
</dbReference>
<feature type="transmembrane region" description="Helical" evidence="5">
    <location>
        <begin position="133"/>
        <end position="155"/>
    </location>
</feature>
<name>A0A239XUP8_9FLAO</name>
<keyword evidence="3 5" id="KW-1133">Transmembrane helix</keyword>
<keyword evidence="8" id="KW-1185">Reference proteome</keyword>
<evidence type="ECO:0000259" key="6">
    <source>
        <dbReference type="Pfam" id="PF04893"/>
    </source>
</evidence>
<dbReference type="Pfam" id="PF04893">
    <property type="entry name" value="Yip1"/>
    <property type="match status" value="1"/>
</dbReference>
<feature type="transmembrane region" description="Helical" evidence="5">
    <location>
        <begin position="88"/>
        <end position="106"/>
    </location>
</feature>
<feature type="transmembrane region" description="Helical" evidence="5">
    <location>
        <begin position="167"/>
        <end position="187"/>
    </location>
</feature>
<organism evidence="7 8">
    <name type="scientific">Chryseobacterium taklimakanense</name>
    <dbReference type="NCBI Taxonomy" id="536441"/>
    <lineage>
        <taxon>Bacteria</taxon>
        <taxon>Pseudomonadati</taxon>
        <taxon>Bacteroidota</taxon>
        <taxon>Flavobacteriia</taxon>
        <taxon>Flavobacteriales</taxon>
        <taxon>Weeksellaceae</taxon>
        <taxon>Chryseobacterium group</taxon>
        <taxon>Chryseobacterium</taxon>
    </lineage>
</organism>
<dbReference type="InterPro" id="IPR006977">
    <property type="entry name" value="Yip1_dom"/>
</dbReference>
<evidence type="ECO:0000256" key="4">
    <source>
        <dbReference type="ARBA" id="ARBA00023136"/>
    </source>
</evidence>
<dbReference type="AlphaFoldDB" id="A0A239XUP8"/>
<sequence>MNWKYIFNPFEKFDEKTLLIVGISIYIIVNLIAYFSGSKLDGIMHFDSLDEKNVVKEMLLSFGVIAVSTVLIFILGKIFNRRTRLIDIVNMILISLFPTILILLIGEIPVYKTAVHQVAKLATENSPVIGSDLIIVLLFTFLLLPFLIYNIVLLYNGFKTATNTKKWQHIAIFFAFIFILNTITQILI</sequence>
<feature type="transmembrane region" description="Helical" evidence="5">
    <location>
        <begin position="58"/>
        <end position="76"/>
    </location>
</feature>
<gene>
    <name evidence="7" type="ORF">SAMEA4412677_02279</name>
</gene>
<feature type="transmembrane region" description="Helical" evidence="5">
    <location>
        <begin position="18"/>
        <end position="38"/>
    </location>
</feature>